<dbReference type="OrthoDB" id="4348522at2759"/>
<dbReference type="InterPro" id="IPR001841">
    <property type="entry name" value="Znf_RING"/>
</dbReference>
<dbReference type="SMART" id="SM00184">
    <property type="entry name" value="RING"/>
    <property type="match status" value="1"/>
</dbReference>
<evidence type="ECO:0000313" key="4">
    <source>
        <dbReference type="RefSeq" id="XP_022967685.1"/>
    </source>
</evidence>
<keyword evidence="1" id="KW-0863">Zinc-finger</keyword>
<dbReference type="Gene3D" id="3.30.40.10">
    <property type="entry name" value="Zinc/RING finger domain, C3HC4 (zinc finger)"/>
    <property type="match status" value="1"/>
</dbReference>
<reference evidence="4" key="1">
    <citation type="submission" date="2025-08" db="UniProtKB">
        <authorList>
            <consortium name="RefSeq"/>
        </authorList>
    </citation>
    <scope>IDENTIFICATION</scope>
    <source>
        <tissue evidence="4">Young leaves</tissue>
    </source>
</reference>
<dbReference type="InterPro" id="IPR051826">
    <property type="entry name" value="E3_ubiquitin-ligase_domain"/>
</dbReference>
<evidence type="ECO:0000259" key="2">
    <source>
        <dbReference type="PROSITE" id="PS50089"/>
    </source>
</evidence>
<dbReference type="Proteomes" id="UP000504608">
    <property type="component" value="Unplaced"/>
</dbReference>
<dbReference type="PROSITE" id="PS50089">
    <property type="entry name" value="ZF_RING_2"/>
    <property type="match status" value="1"/>
</dbReference>
<dbReference type="KEGG" id="cmax:111467139"/>
<dbReference type="GO" id="GO:0008270">
    <property type="term" value="F:zinc ion binding"/>
    <property type="evidence" value="ECO:0007669"/>
    <property type="project" value="UniProtKB-KW"/>
</dbReference>
<name>A0A6J1HV57_CUCMA</name>
<organism evidence="3 4">
    <name type="scientific">Cucurbita maxima</name>
    <name type="common">Pumpkin</name>
    <name type="synonym">Winter squash</name>
    <dbReference type="NCBI Taxonomy" id="3661"/>
    <lineage>
        <taxon>Eukaryota</taxon>
        <taxon>Viridiplantae</taxon>
        <taxon>Streptophyta</taxon>
        <taxon>Embryophyta</taxon>
        <taxon>Tracheophyta</taxon>
        <taxon>Spermatophyta</taxon>
        <taxon>Magnoliopsida</taxon>
        <taxon>eudicotyledons</taxon>
        <taxon>Gunneridae</taxon>
        <taxon>Pentapetalae</taxon>
        <taxon>rosids</taxon>
        <taxon>fabids</taxon>
        <taxon>Cucurbitales</taxon>
        <taxon>Cucurbitaceae</taxon>
        <taxon>Cucurbiteae</taxon>
        <taxon>Cucurbita</taxon>
    </lineage>
</organism>
<proteinExistence type="predicted"/>
<dbReference type="GO" id="GO:0061630">
    <property type="term" value="F:ubiquitin protein ligase activity"/>
    <property type="evidence" value="ECO:0007669"/>
    <property type="project" value="TreeGrafter"/>
</dbReference>
<dbReference type="GO" id="GO:0006511">
    <property type="term" value="P:ubiquitin-dependent protein catabolic process"/>
    <property type="evidence" value="ECO:0007669"/>
    <property type="project" value="TreeGrafter"/>
</dbReference>
<protein>
    <submittedName>
        <fullName evidence="4">E3 ubiquitin-protein ligase RNF181-like</fullName>
    </submittedName>
</protein>
<keyword evidence="1" id="KW-0479">Metal-binding</keyword>
<dbReference type="InterPro" id="IPR013083">
    <property type="entry name" value="Znf_RING/FYVE/PHD"/>
</dbReference>
<dbReference type="SUPFAM" id="SSF57850">
    <property type="entry name" value="RING/U-box"/>
    <property type="match status" value="1"/>
</dbReference>
<keyword evidence="1" id="KW-0862">Zinc</keyword>
<dbReference type="PANTHER" id="PTHR22765:SF434">
    <property type="entry name" value="GB|AAD18119.1-RELATED"/>
    <property type="match status" value="1"/>
</dbReference>
<evidence type="ECO:0000313" key="3">
    <source>
        <dbReference type="Proteomes" id="UP000504608"/>
    </source>
</evidence>
<feature type="domain" description="RING-type" evidence="2">
    <location>
        <begin position="76"/>
        <end position="117"/>
    </location>
</feature>
<dbReference type="RefSeq" id="XP_022967685.1">
    <property type="nucleotide sequence ID" value="XM_023111917.1"/>
</dbReference>
<sequence>MSVSKRDKSSLWSSYATKSNVQILECRVAGVYQGHGNGGALVEETFVVDESPPRGRQRRGVVARVEVEEEKELGDCCICLDEMNKKREVIRTPCGHAYHESCIFEWLNLHNSCPLCKRPLPLEEDSP</sequence>
<keyword evidence="3" id="KW-1185">Reference proteome</keyword>
<evidence type="ECO:0000256" key="1">
    <source>
        <dbReference type="PROSITE-ProRule" id="PRU00175"/>
    </source>
</evidence>
<accession>A0A6J1HV57</accession>
<dbReference type="AlphaFoldDB" id="A0A6J1HV57"/>
<dbReference type="GeneID" id="111467139"/>
<dbReference type="PANTHER" id="PTHR22765">
    <property type="entry name" value="RING FINGER AND PROTEASE ASSOCIATED DOMAIN-CONTAINING"/>
    <property type="match status" value="1"/>
</dbReference>
<gene>
    <name evidence="4" type="primary">LOC111467139</name>
</gene>
<dbReference type="Pfam" id="PF13639">
    <property type="entry name" value="zf-RING_2"/>
    <property type="match status" value="1"/>
</dbReference>